<evidence type="ECO:0000313" key="2">
    <source>
        <dbReference type="Proteomes" id="UP000996601"/>
    </source>
</evidence>
<reference evidence="1" key="1">
    <citation type="submission" date="2021-07" db="EMBL/GenBank/DDBJ databases">
        <title>Shinella sp. nov., a novel member of the genus Shinella from water.</title>
        <authorList>
            <person name="Deng Y."/>
        </authorList>
    </citation>
    <scope>NUCLEOTIDE SEQUENCE</scope>
    <source>
        <strain evidence="1">CPCC 100929</strain>
    </source>
</reference>
<dbReference type="EMBL" id="WHSB02000008">
    <property type="protein sequence ID" value="MCQ4632607.1"/>
    <property type="molecule type" value="Genomic_DNA"/>
</dbReference>
<protein>
    <submittedName>
        <fullName evidence="1">Polysaccharide deacetylase family protein</fullName>
    </submittedName>
</protein>
<dbReference type="CDD" id="cd10928">
    <property type="entry name" value="CE4_u4"/>
    <property type="match status" value="1"/>
</dbReference>
<name>A0ABT1RBV2_9HYPH</name>
<proteinExistence type="predicted"/>
<comment type="caution">
    <text evidence="1">The sequence shown here is derived from an EMBL/GenBank/DDBJ whole genome shotgun (WGS) entry which is preliminary data.</text>
</comment>
<dbReference type="InterPro" id="IPR011330">
    <property type="entry name" value="Glyco_hydro/deAcase_b/a-brl"/>
</dbReference>
<dbReference type="SUPFAM" id="SSF88713">
    <property type="entry name" value="Glycoside hydrolase/deacetylase"/>
    <property type="match status" value="1"/>
</dbReference>
<accession>A0ABT1RBV2</accession>
<dbReference type="Proteomes" id="UP000996601">
    <property type="component" value="Unassembled WGS sequence"/>
</dbReference>
<keyword evidence="2" id="KW-1185">Reference proteome</keyword>
<evidence type="ECO:0000313" key="1">
    <source>
        <dbReference type="EMBL" id="MCQ4632607.1"/>
    </source>
</evidence>
<organism evidence="1 2">
    <name type="scientific">Shinella lacus</name>
    <dbReference type="NCBI Taxonomy" id="2654216"/>
    <lineage>
        <taxon>Bacteria</taxon>
        <taxon>Pseudomonadati</taxon>
        <taxon>Pseudomonadota</taxon>
        <taxon>Alphaproteobacteria</taxon>
        <taxon>Hyphomicrobiales</taxon>
        <taxon>Rhizobiaceae</taxon>
        <taxon>Shinella</taxon>
    </lineage>
</organism>
<gene>
    <name evidence="1" type="ORF">GB927_021370</name>
</gene>
<dbReference type="InterPro" id="IPR049591">
    <property type="entry name" value="CE4_u4-like"/>
</dbReference>
<sequence length="246" mass="26468">MTLPAIAKPLLDEIARRADSGKPLRLWLRDDDAIEPTAPLDRLLTLTAAHDVPVLLATIPAFTGQALADRLAGESRVSVAVHGWAHKSYAGAHEKNQELGDHRPAQEVLRELGEGFGKLSALHAGRFAPMLVPPWNRIAPSVVAGLPGIGFRALSVFGPEKPAPLQMLNTHVDIIDWRGTRGGREVEAVIADLVRVSQAQEGPIGLLTHHLVHDQAAWDVMALVFEATAGTADCGWFGVDDLLTEI</sequence>
<dbReference type="RefSeq" id="WP_256119234.1">
    <property type="nucleotide sequence ID" value="NZ_WHSB02000008.1"/>
</dbReference>